<keyword evidence="1" id="KW-0472">Membrane</keyword>
<dbReference type="KEGG" id="nau:109212171"/>
<dbReference type="AlphaFoldDB" id="A0A1J6IPC9"/>
<feature type="transmembrane region" description="Helical" evidence="1">
    <location>
        <begin position="140"/>
        <end position="162"/>
    </location>
</feature>
<dbReference type="Proteomes" id="UP000187609">
    <property type="component" value="Unassembled WGS sequence"/>
</dbReference>
<dbReference type="STRING" id="49451.A0A1J6IPC9"/>
<keyword evidence="1" id="KW-1133">Transmembrane helix</keyword>
<accession>A0A1J6IPC9</accession>
<dbReference type="Gramene" id="OIT06562">
    <property type="protein sequence ID" value="OIT06562"/>
    <property type="gene ID" value="A4A49_07928"/>
</dbReference>
<dbReference type="EMBL" id="MJEQ01037184">
    <property type="protein sequence ID" value="OIT06562.1"/>
    <property type="molecule type" value="Genomic_DNA"/>
</dbReference>
<proteinExistence type="predicted"/>
<dbReference type="PANTHER" id="PTHR35107">
    <property type="entry name" value="EXPRESSED PROTEIN"/>
    <property type="match status" value="1"/>
</dbReference>
<gene>
    <name evidence="3" type="ORF">A4A49_07928</name>
</gene>
<evidence type="ECO:0000313" key="4">
    <source>
        <dbReference type="Proteomes" id="UP000187609"/>
    </source>
</evidence>
<evidence type="ECO:0000313" key="3">
    <source>
        <dbReference type="EMBL" id="OIT06562.1"/>
    </source>
</evidence>
<organism evidence="3 4">
    <name type="scientific">Nicotiana attenuata</name>
    <name type="common">Coyote tobacco</name>
    <dbReference type="NCBI Taxonomy" id="49451"/>
    <lineage>
        <taxon>Eukaryota</taxon>
        <taxon>Viridiplantae</taxon>
        <taxon>Streptophyta</taxon>
        <taxon>Embryophyta</taxon>
        <taxon>Tracheophyta</taxon>
        <taxon>Spermatophyta</taxon>
        <taxon>Magnoliopsida</taxon>
        <taxon>eudicotyledons</taxon>
        <taxon>Gunneridae</taxon>
        <taxon>Pentapetalae</taxon>
        <taxon>asterids</taxon>
        <taxon>lamiids</taxon>
        <taxon>Solanales</taxon>
        <taxon>Solanaceae</taxon>
        <taxon>Nicotianoideae</taxon>
        <taxon>Nicotianeae</taxon>
        <taxon>Nicotiana</taxon>
    </lineage>
</organism>
<keyword evidence="1" id="KW-0812">Transmembrane</keyword>
<evidence type="ECO:0000256" key="2">
    <source>
        <dbReference type="SAM" id="SignalP"/>
    </source>
</evidence>
<feature type="chain" id="PRO_5012295103" evidence="2">
    <location>
        <begin position="23"/>
        <end position="214"/>
    </location>
</feature>
<keyword evidence="4" id="KW-1185">Reference proteome</keyword>
<feature type="signal peptide" evidence="2">
    <location>
        <begin position="1"/>
        <end position="22"/>
    </location>
</feature>
<evidence type="ECO:0000256" key="1">
    <source>
        <dbReference type="SAM" id="Phobius"/>
    </source>
</evidence>
<dbReference type="OrthoDB" id="769005at2759"/>
<reference evidence="3" key="1">
    <citation type="submission" date="2016-11" db="EMBL/GenBank/DDBJ databases">
        <title>The genome of Nicotiana attenuata.</title>
        <authorList>
            <person name="Xu S."/>
            <person name="Brockmoeller T."/>
            <person name="Gaquerel E."/>
            <person name="Navarro A."/>
            <person name="Kuhl H."/>
            <person name="Gase K."/>
            <person name="Ling Z."/>
            <person name="Zhou W."/>
            <person name="Kreitzer C."/>
            <person name="Stanke M."/>
            <person name="Tang H."/>
            <person name="Lyons E."/>
            <person name="Pandey P."/>
            <person name="Pandey S.P."/>
            <person name="Timmermann B."/>
            <person name="Baldwin I.T."/>
        </authorList>
    </citation>
    <scope>NUCLEOTIDE SEQUENCE [LARGE SCALE GENOMIC DNA]</scope>
    <source>
        <strain evidence="3">UT</strain>
    </source>
</reference>
<protein>
    <submittedName>
        <fullName evidence="3">Uncharacterized protein</fullName>
    </submittedName>
</protein>
<dbReference type="OMA" id="AAMMYLI"/>
<dbReference type="PANTHER" id="PTHR35107:SF5">
    <property type="match status" value="1"/>
</dbReference>
<sequence length="214" mass="23903">MATWKLPLLLLGLSLLAVSATARPCNTLFFFTSTSYHPIPASTHPSNPNPNPNFSLQYTSLNSPRFLTFFFTTSNPLNGDSKVRFNKFLGGRKAIFVDRIGGEEENQLVEREEEDVSKPMEFYSAVTSSIRDRSKDIMRVMGAMLFGAGCGALTAAMMYLIWSLFWPTAFDFEEDSDDDDDFDDDVSPKKLGGYVILPTKVVDDDLKKPAKEVV</sequence>
<comment type="caution">
    <text evidence="3">The sequence shown here is derived from an EMBL/GenBank/DDBJ whole genome shotgun (WGS) entry which is preliminary data.</text>
</comment>
<keyword evidence="2" id="KW-0732">Signal</keyword>
<name>A0A1J6IPC9_NICAT</name>